<feature type="domain" description="N-acetyltransferase" evidence="4">
    <location>
        <begin position="32"/>
        <end position="177"/>
    </location>
</feature>
<dbReference type="PROSITE" id="PS51186">
    <property type="entry name" value="GNAT"/>
    <property type="match status" value="1"/>
</dbReference>
<dbReference type="InterPro" id="IPR039135">
    <property type="entry name" value="NAT9-like"/>
</dbReference>
<comment type="caution">
    <text evidence="5">The sequence shown here is derived from an EMBL/GenBank/DDBJ whole genome shotgun (WGS) entry which is preliminary data.</text>
</comment>
<dbReference type="AlphaFoldDB" id="A0A1V9Z480"/>
<evidence type="ECO:0000256" key="1">
    <source>
        <dbReference type="ARBA" id="ARBA00009342"/>
    </source>
</evidence>
<keyword evidence="6" id="KW-1185">Reference proteome</keyword>
<name>A0A1V9Z480_ACHHY</name>
<dbReference type="PANTHER" id="PTHR13256:SF16">
    <property type="entry name" value="ALPHA_BETA-TUBULIN-N-ACETYLTRANSFERASE 9"/>
    <property type="match status" value="1"/>
</dbReference>
<dbReference type="OrthoDB" id="5043642at2759"/>
<evidence type="ECO:0000313" key="6">
    <source>
        <dbReference type="Proteomes" id="UP000243579"/>
    </source>
</evidence>
<dbReference type="PANTHER" id="PTHR13256">
    <property type="entry name" value="N-ACETYLTRANSFERASE 9"/>
    <property type="match status" value="1"/>
</dbReference>
<keyword evidence="3" id="KW-0012">Acyltransferase</keyword>
<evidence type="ECO:0000259" key="4">
    <source>
        <dbReference type="PROSITE" id="PS51186"/>
    </source>
</evidence>
<dbReference type="SUPFAM" id="SSF55729">
    <property type="entry name" value="Acyl-CoA N-acyltransferases (Nat)"/>
    <property type="match status" value="1"/>
</dbReference>
<dbReference type="InterPro" id="IPR000182">
    <property type="entry name" value="GNAT_dom"/>
</dbReference>
<reference evidence="5 6" key="1">
    <citation type="journal article" date="2014" name="Genome Biol. Evol.">
        <title>The secreted proteins of Achlya hypogyna and Thraustotheca clavata identify the ancestral oomycete secretome and reveal gene acquisitions by horizontal gene transfer.</title>
        <authorList>
            <person name="Misner I."/>
            <person name="Blouin N."/>
            <person name="Leonard G."/>
            <person name="Richards T.A."/>
            <person name="Lane C.E."/>
        </authorList>
    </citation>
    <scope>NUCLEOTIDE SEQUENCE [LARGE SCALE GENOMIC DNA]</scope>
    <source>
        <strain evidence="5 6">ATCC 48635</strain>
    </source>
</reference>
<dbReference type="InterPro" id="IPR016181">
    <property type="entry name" value="Acyl_CoA_acyltransferase"/>
</dbReference>
<dbReference type="GO" id="GO:0008080">
    <property type="term" value="F:N-acetyltransferase activity"/>
    <property type="evidence" value="ECO:0007669"/>
    <property type="project" value="InterPro"/>
</dbReference>
<dbReference type="STRING" id="1202772.A0A1V9Z480"/>
<evidence type="ECO:0000256" key="3">
    <source>
        <dbReference type="ARBA" id="ARBA00023315"/>
    </source>
</evidence>
<dbReference type="Gene3D" id="3.40.630.30">
    <property type="match status" value="1"/>
</dbReference>
<proteinExistence type="inferred from homology"/>
<comment type="similarity">
    <text evidence="1">Belongs to the acetyltransferase family. GNAT subfamily.</text>
</comment>
<evidence type="ECO:0000313" key="5">
    <source>
        <dbReference type="EMBL" id="OQR92722.1"/>
    </source>
</evidence>
<evidence type="ECO:0000256" key="2">
    <source>
        <dbReference type="ARBA" id="ARBA00022679"/>
    </source>
</evidence>
<organism evidence="5 6">
    <name type="scientific">Achlya hypogyna</name>
    <name type="common">Oomycete</name>
    <name type="synonym">Protoachlya hypogyna</name>
    <dbReference type="NCBI Taxonomy" id="1202772"/>
    <lineage>
        <taxon>Eukaryota</taxon>
        <taxon>Sar</taxon>
        <taxon>Stramenopiles</taxon>
        <taxon>Oomycota</taxon>
        <taxon>Saprolegniomycetes</taxon>
        <taxon>Saprolegniales</taxon>
        <taxon>Achlyaceae</taxon>
        <taxon>Achlya</taxon>
    </lineage>
</organism>
<sequence>MRLEVKLQGERVRLVPYAAWHVDKYHEWMKDPWLLEMTASEPLSLQEEREMQVNWREDPAKATFILHAHARDDARDEDEASMAGDVNLFFNDDEDPHNCEIDIMVAEASKRGQGLGKEAVVLMMAFAVDKMGVHRFYSKINETNEASLGLFRKLGYKECNYVKAFQEFEFEYIITEAERAALALVLEKAAVLPLSTVDA</sequence>
<gene>
    <name evidence="5" type="ORF">ACHHYP_03338</name>
</gene>
<protein>
    <recommendedName>
        <fullName evidence="4">N-acetyltransferase domain-containing protein</fullName>
    </recommendedName>
</protein>
<accession>A0A1V9Z480</accession>
<dbReference type="Proteomes" id="UP000243579">
    <property type="component" value="Unassembled WGS sequence"/>
</dbReference>
<dbReference type="EMBL" id="JNBR01000446">
    <property type="protein sequence ID" value="OQR92722.1"/>
    <property type="molecule type" value="Genomic_DNA"/>
</dbReference>
<keyword evidence="2" id="KW-0808">Transferase</keyword>
<dbReference type="Pfam" id="PF13302">
    <property type="entry name" value="Acetyltransf_3"/>
    <property type="match status" value="1"/>
</dbReference>